<accession>A0A139SWU7</accession>
<dbReference type="RefSeq" id="WP_068387570.1">
    <property type="nucleotide sequence ID" value="NZ_LSZO01000046.1"/>
</dbReference>
<reference evidence="1 2" key="1">
    <citation type="submission" date="2016-02" db="EMBL/GenBank/DDBJ databases">
        <authorList>
            <person name="Wen L."/>
            <person name="He K."/>
            <person name="Yang H."/>
        </authorList>
    </citation>
    <scope>NUCLEOTIDE SEQUENCE [LARGE SCALE GENOMIC DNA]</scope>
    <source>
        <strain evidence="1 2">CV58</strain>
    </source>
</reference>
<dbReference type="Proteomes" id="UP000072660">
    <property type="component" value="Unassembled WGS sequence"/>
</dbReference>
<dbReference type="OrthoDB" id="9800258at2"/>
<dbReference type="AlphaFoldDB" id="A0A139SWU7"/>
<evidence type="ECO:0000313" key="2">
    <source>
        <dbReference type="Proteomes" id="UP000072660"/>
    </source>
</evidence>
<proteinExistence type="predicted"/>
<evidence type="ECO:0000313" key="1">
    <source>
        <dbReference type="EMBL" id="KXU39073.1"/>
    </source>
</evidence>
<dbReference type="Pfam" id="PF05973">
    <property type="entry name" value="Gp49"/>
    <property type="match status" value="1"/>
</dbReference>
<dbReference type="PANTHER" id="PTHR41791:SF1">
    <property type="entry name" value="SSL7039 PROTEIN"/>
    <property type="match status" value="1"/>
</dbReference>
<dbReference type="InterPro" id="IPR014056">
    <property type="entry name" value="TypeIITA-like_toxin_pred"/>
</dbReference>
<dbReference type="NCBIfam" id="TIGR02683">
    <property type="entry name" value="upstrm_HI1419"/>
    <property type="match status" value="1"/>
</dbReference>
<keyword evidence="2" id="KW-1185">Reference proteome</keyword>
<name>A0A139SWU7_9GAMM</name>
<dbReference type="InterPro" id="IPR009241">
    <property type="entry name" value="HigB-like"/>
</dbReference>
<organism evidence="1 2">
    <name type="scientific">Ventosimonas gracilis</name>
    <dbReference type="NCBI Taxonomy" id="1680762"/>
    <lineage>
        <taxon>Bacteria</taxon>
        <taxon>Pseudomonadati</taxon>
        <taxon>Pseudomonadota</taxon>
        <taxon>Gammaproteobacteria</taxon>
        <taxon>Pseudomonadales</taxon>
        <taxon>Ventosimonadaceae</taxon>
        <taxon>Ventosimonas</taxon>
    </lineage>
</organism>
<sequence length="99" mass="10950">MNTIQSTTEFDRWLASLTDKVGKARILQRLDSAVLGNFGDCEPVGSGVSEMRVHYGPGYRVYFTRRAGVVYLLLLGGDKSSQKRDIKQAIKLAAELGKE</sequence>
<protein>
    <submittedName>
        <fullName evidence="1">Addiction module protein</fullName>
    </submittedName>
</protein>
<dbReference type="EMBL" id="LSZO01000046">
    <property type="protein sequence ID" value="KXU39073.1"/>
    <property type="molecule type" value="Genomic_DNA"/>
</dbReference>
<gene>
    <name evidence="1" type="ORF">AXE65_00650</name>
</gene>
<dbReference type="PIRSF" id="PIRSF028744">
    <property type="entry name" value="Addict_mod_HI1419"/>
    <property type="match status" value="1"/>
</dbReference>
<dbReference type="PANTHER" id="PTHR41791">
    <property type="entry name" value="SSL7039 PROTEIN"/>
    <property type="match status" value="1"/>
</dbReference>
<comment type="caution">
    <text evidence="1">The sequence shown here is derived from an EMBL/GenBank/DDBJ whole genome shotgun (WGS) entry which is preliminary data.</text>
</comment>